<dbReference type="HOGENOM" id="CLU_076364_3_0_2"/>
<evidence type="ECO:0000256" key="1">
    <source>
        <dbReference type="ARBA" id="ARBA00001164"/>
    </source>
</evidence>
<gene>
    <name evidence="8" type="primary">trpF</name>
    <name evidence="10" type="ordered locus">PTO0343</name>
</gene>
<evidence type="ECO:0000256" key="5">
    <source>
        <dbReference type="ARBA" id="ARBA00022822"/>
    </source>
</evidence>
<evidence type="ECO:0000256" key="6">
    <source>
        <dbReference type="ARBA" id="ARBA00023141"/>
    </source>
</evidence>
<dbReference type="EMBL" id="AE017261">
    <property type="protein sequence ID" value="AAT42928.1"/>
    <property type="molecule type" value="Genomic_DNA"/>
</dbReference>
<dbReference type="FunCoup" id="Q6L274">
    <property type="interactions" value="73"/>
</dbReference>
<dbReference type="eggNOG" id="arCOG01983">
    <property type="taxonomic scope" value="Archaea"/>
</dbReference>
<dbReference type="PANTHER" id="PTHR42894:SF1">
    <property type="entry name" value="N-(5'-PHOSPHORIBOSYL)ANTHRANILATE ISOMERASE"/>
    <property type="match status" value="1"/>
</dbReference>
<dbReference type="InterPro" id="IPR001240">
    <property type="entry name" value="PRAI_dom"/>
</dbReference>
<dbReference type="Pfam" id="PF00697">
    <property type="entry name" value="PRAI"/>
    <property type="match status" value="1"/>
</dbReference>
<dbReference type="UniPathway" id="UPA00035">
    <property type="reaction ID" value="UER00042"/>
</dbReference>
<evidence type="ECO:0000256" key="3">
    <source>
        <dbReference type="ARBA" id="ARBA00007571"/>
    </source>
</evidence>
<dbReference type="PaxDb" id="263820-PTO0343"/>
<dbReference type="Proteomes" id="UP000000438">
    <property type="component" value="Chromosome"/>
</dbReference>
<evidence type="ECO:0000256" key="8">
    <source>
        <dbReference type="HAMAP-Rule" id="MF_00135"/>
    </source>
</evidence>
<dbReference type="GO" id="GO:0000162">
    <property type="term" value="P:L-tryptophan biosynthetic process"/>
    <property type="evidence" value="ECO:0007669"/>
    <property type="project" value="UniProtKB-UniRule"/>
</dbReference>
<evidence type="ECO:0000313" key="11">
    <source>
        <dbReference type="Proteomes" id="UP000000438"/>
    </source>
</evidence>
<proteinExistence type="inferred from homology"/>
<dbReference type="EC" id="5.3.1.24" evidence="8"/>
<comment type="catalytic activity">
    <reaction evidence="1 8">
        <text>N-(5-phospho-beta-D-ribosyl)anthranilate = 1-(2-carboxyphenylamino)-1-deoxy-D-ribulose 5-phosphate</text>
        <dbReference type="Rhea" id="RHEA:21540"/>
        <dbReference type="ChEBI" id="CHEBI:18277"/>
        <dbReference type="ChEBI" id="CHEBI:58613"/>
        <dbReference type="EC" id="5.3.1.24"/>
    </reaction>
</comment>
<organism evidence="10 11">
    <name type="scientific">Picrophilus torridus (strain ATCC 700027 / DSM 9790 / JCM 10055 / NBRC 100828 / KAW 2/3)</name>
    <dbReference type="NCBI Taxonomy" id="1122961"/>
    <lineage>
        <taxon>Archaea</taxon>
        <taxon>Methanobacteriati</taxon>
        <taxon>Thermoplasmatota</taxon>
        <taxon>Thermoplasmata</taxon>
        <taxon>Thermoplasmatales</taxon>
        <taxon>Picrophilaceae</taxon>
        <taxon>Picrophilus</taxon>
    </lineage>
</organism>
<dbReference type="STRING" id="263820.PTO0343"/>
<evidence type="ECO:0000256" key="2">
    <source>
        <dbReference type="ARBA" id="ARBA00004664"/>
    </source>
</evidence>
<dbReference type="RefSeq" id="WP_011177144.1">
    <property type="nucleotide sequence ID" value="NC_005877.1"/>
</dbReference>
<accession>Q6L274</accession>
<dbReference type="InterPro" id="IPR011060">
    <property type="entry name" value="RibuloseP-bd_barrel"/>
</dbReference>
<dbReference type="GO" id="GO:0004640">
    <property type="term" value="F:phosphoribosylanthranilate isomerase activity"/>
    <property type="evidence" value="ECO:0007669"/>
    <property type="project" value="UniProtKB-UniRule"/>
</dbReference>
<dbReference type="HAMAP" id="MF_00135">
    <property type="entry name" value="PRAI"/>
    <property type="match status" value="1"/>
</dbReference>
<comment type="pathway">
    <text evidence="2 8">Amino-acid biosynthesis; L-tryptophan biosynthesis; L-tryptophan from chorismate: step 3/5.</text>
</comment>
<dbReference type="PANTHER" id="PTHR42894">
    <property type="entry name" value="N-(5'-PHOSPHORIBOSYL)ANTHRANILATE ISOMERASE"/>
    <property type="match status" value="1"/>
</dbReference>
<evidence type="ECO:0000256" key="7">
    <source>
        <dbReference type="ARBA" id="ARBA00023235"/>
    </source>
</evidence>
<keyword evidence="5 8" id="KW-0822">Tryptophan biosynthesis</keyword>
<dbReference type="PATRIC" id="fig|263820.9.peg.365"/>
<evidence type="ECO:0000259" key="9">
    <source>
        <dbReference type="Pfam" id="PF00697"/>
    </source>
</evidence>
<dbReference type="CDD" id="cd00405">
    <property type="entry name" value="PRAI"/>
    <property type="match status" value="1"/>
</dbReference>
<dbReference type="KEGG" id="pto:PTO0343"/>
<reference evidence="10 11" key="1">
    <citation type="journal article" date="2004" name="Proc. Natl. Acad. Sci. U.S.A.">
        <title>Genome sequence of Picrophilus torridus and its implications for life around pH 0.</title>
        <authorList>
            <person name="Futterer O."/>
            <person name="Angelov A."/>
            <person name="Liesegang H."/>
            <person name="Gottschalk G."/>
            <person name="Schleper C."/>
            <person name="Schepers B."/>
            <person name="Dock C."/>
            <person name="Antranikian G."/>
            <person name="Liebl W."/>
        </authorList>
    </citation>
    <scope>NUCLEOTIDE SEQUENCE [LARGE SCALE GENOMIC DNA]</scope>
    <source>
        <strain evidence="11">ATCC 700027 / DSM 9790 / JCM 10055 / NBRC 100828</strain>
    </source>
</reference>
<dbReference type="AlphaFoldDB" id="Q6L274"/>
<protein>
    <recommendedName>
        <fullName evidence="8">N-(5'-phosphoribosyl)anthranilate isomerase</fullName>
        <shortName evidence="8">PRAI</shortName>
        <ecNumber evidence="8">5.3.1.24</ecNumber>
    </recommendedName>
</protein>
<evidence type="ECO:0000313" key="10">
    <source>
        <dbReference type="EMBL" id="AAT42928.1"/>
    </source>
</evidence>
<keyword evidence="6 8" id="KW-0057">Aromatic amino acid biosynthesis</keyword>
<dbReference type="GeneID" id="2844837"/>
<feature type="domain" description="N-(5'phosphoribosyl) anthranilate isomerase (PRAI)" evidence="9">
    <location>
        <begin position="3"/>
        <end position="181"/>
    </location>
</feature>
<dbReference type="InterPro" id="IPR013785">
    <property type="entry name" value="Aldolase_TIM"/>
</dbReference>
<sequence length="184" mass="20653">MKIKICGITNIEDALLAHKLGADLLGVILDNNVKRHGTRELIDEMKSYNLNVVGVYTSMPESIEDDFVQLHFPHGYKEILDVKSTGASVISVIDMNSEQYDKKYHEYINAGSDFILFEDRSGIIKRLPELLNYKKIGIAGKISPENVSIASSFNPELIDASSGLELYTGKKSPERLKRFFEALK</sequence>
<dbReference type="SUPFAM" id="SSF51366">
    <property type="entry name" value="Ribulose-phoshate binding barrel"/>
    <property type="match status" value="1"/>
</dbReference>
<dbReference type="InterPro" id="IPR044643">
    <property type="entry name" value="TrpF_fam"/>
</dbReference>
<comment type="similarity">
    <text evidence="3 8">Belongs to the TrpF family.</text>
</comment>
<dbReference type="NCBIfam" id="NF002302">
    <property type="entry name" value="PRK01222.2-2"/>
    <property type="match status" value="1"/>
</dbReference>
<keyword evidence="4 8" id="KW-0028">Amino-acid biosynthesis</keyword>
<evidence type="ECO:0000256" key="4">
    <source>
        <dbReference type="ARBA" id="ARBA00022605"/>
    </source>
</evidence>
<dbReference type="Gene3D" id="3.20.20.70">
    <property type="entry name" value="Aldolase class I"/>
    <property type="match status" value="1"/>
</dbReference>
<name>Q6L274_PICTO</name>
<dbReference type="OrthoDB" id="27513at2157"/>
<keyword evidence="7 8" id="KW-0413">Isomerase</keyword>
<dbReference type="InParanoid" id="Q6L274"/>